<dbReference type="EMBL" id="JBJUIK010000016">
    <property type="protein sequence ID" value="KAL3500210.1"/>
    <property type="molecule type" value="Genomic_DNA"/>
</dbReference>
<evidence type="ECO:0000313" key="2">
    <source>
        <dbReference type="EMBL" id="KAL3500210.1"/>
    </source>
</evidence>
<evidence type="ECO:0000313" key="3">
    <source>
        <dbReference type="Proteomes" id="UP001630127"/>
    </source>
</evidence>
<feature type="region of interest" description="Disordered" evidence="1">
    <location>
        <begin position="1"/>
        <end position="54"/>
    </location>
</feature>
<keyword evidence="3" id="KW-1185">Reference proteome</keyword>
<reference evidence="2 3" key="1">
    <citation type="submission" date="2024-11" db="EMBL/GenBank/DDBJ databases">
        <title>A near-complete genome assembly of Cinchona calisaya.</title>
        <authorList>
            <person name="Lian D.C."/>
            <person name="Zhao X.W."/>
            <person name="Wei L."/>
        </authorList>
    </citation>
    <scope>NUCLEOTIDE SEQUENCE [LARGE SCALE GENOMIC DNA]</scope>
    <source>
        <tissue evidence="2">Nenye</tissue>
    </source>
</reference>
<evidence type="ECO:0000256" key="1">
    <source>
        <dbReference type="SAM" id="MobiDB-lite"/>
    </source>
</evidence>
<proteinExistence type="predicted"/>
<feature type="compositionally biased region" description="Basic residues" evidence="1">
    <location>
        <begin position="10"/>
        <end position="29"/>
    </location>
</feature>
<dbReference type="Proteomes" id="UP001630127">
    <property type="component" value="Unassembled WGS sequence"/>
</dbReference>
<organism evidence="2 3">
    <name type="scientific">Cinchona calisaya</name>
    <dbReference type="NCBI Taxonomy" id="153742"/>
    <lineage>
        <taxon>Eukaryota</taxon>
        <taxon>Viridiplantae</taxon>
        <taxon>Streptophyta</taxon>
        <taxon>Embryophyta</taxon>
        <taxon>Tracheophyta</taxon>
        <taxon>Spermatophyta</taxon>
        <taxon>Magnoliopsida</taxon>
        <taxon>eudicotyledons</taxon>
        <taxon>Gunneridae</taxon>
        <taxon>Pentapetalae</taxon>
        <taxon>asterids</taxon>
        <taxon>lamiids</taxon>
        <taxon>Gentianales</taxon>
        <taxon>Rubiaceae</taxon>
        <taxon>Cinchonoideae</taxon>
        <taxon>Cinchoneae</taxon>
        <taxon>Cinchona</taxon>
    </lineage>
</organism>
<gene>
    <name evidence="2" type="ORF">ACH5RR_039303</name>
</gene>
<accession>A0ABD2Y0P3</accession>
<comment type="caution">
    <text evidence="2">The sequence shown here is derived from an EMBL/GenBank/DDBJ whole genome shotgun (WGS) entry which is preliminary data.</text>
</comment>
<sequence length="81" mass="9020">MQSGIPQRVNRMKAKHQQEKQHRKAVRSQRKGELPSGFRPGSMSSVRPERQASRLSAARLVLSTIDNTHVRSGLLVSSSIS</sequence>
<name>A0ABD2Y0P3_9GENT</name>
<dbReference type="AlphaFoldDB" id="A0ABD2Y0P3"/>
<protein>
    <submittedName>
        <fullName evidence="2">Uncharacterized protein</fullName>
    </submittedName>
</protein>